<sequence length="165" mass="18009">MSVSVDTLTLLDIPTITQSYQPSTRMAYTNPFPALTDYLCRMRDIATARYEHGYESSSSAESEPVVRSGRARGGQAHDDGSDGEDEYAHVNPYVRRAREDRSGMEVVEEGAEGRGVQAEDATIRIGILTTPKEGLKCPTCRCQPVVDAMGSCLKTSMVDLVNKVS</sequence>
<evidence type="ECO:0000313" key="2">
    <source>
        <dbReference type="Proteomes" id="UP001243375"/>
    </source>
</evidence>
<protein>
    <submittedName>
        <fullName evidence="1">Uncharacterized protein</fullName>
    </submittedName>
</protein>
<gene>
    <name evidence="1" type="ORF">QFC22_003992</name>
</gene>
<reference evidence="1" key="1">
    <citation type="submission" date="2023-04" db="EMBL/GenBank/DDBJ databases">
        <title>Draft Genome sequencing of Naganishia species isolated from polar environments using Oxford Nanopore Technology.</title>
        <authorList>
            <person name="Leo P."/>
            <person name="Venkateswaran K."/>
        </authorList>
    </citation>
    <scope>NUCLEOTIDE SEQUENCE</scope>
    <source>
        <strain evidence="1">MNA-CCFEE 5425</strain>
    </source>
</reference>
<dbReference type="Proteomes" id="UP001243375">
    <property type="component" value="Unassembled WGS sequence"/>
</dbReference>
<organism evidence="1 2">
    <name type="scientific">Naganishia vaughanmartiniae</name>
    <dbReference type="NCBI Taxonomy" id="1424756"/>
    <lineage>
        <taxon>Eukaryota</taxon>
        <taxon>Fungi</taxon>
        <taxon>Dikarya</taxon>
        <taxon>Basidiomycota</taxon>
        <taxon>Agaricomycotina</taxon>
        <taxon>Tremellomycetes</taxon>
        <taxon>Filobasidiales</taxon>
        <taxon>Filobasidiaceae</taxon>
        <taxon>Naganishia</taxon>
    </lineage>
</organism>
<accession>A0ACC2X2U7</accession>
<evidence type="ECO:0000313" key="1">
    <source>
        <dbReference type="EMBL" id="KAJ9118093.1"/>
    </source>
</evidence>
<comment type="caution">
    <text evidence="1">The sequence shown here is derived from an EMBL/GenBank/DDBJ whole genome shotgun (WGS) entry which is preliminary data.</text>
</comment>
<dbReference type="EMBL" id="JASBWU010000011">
    <property type="protein sequence ID" value="KAJ9118093.1"/>
    <property type="molecule type" value="Genomic_DNA"/>
</dbReference>
<keyword evidence="2" id="KW-1185">Reference proteome</keyword>
<proteinExistence type="predicted"/>
<name>A0ACC2X2U7_9TREE</name>